<dbReference type="STRING" id="421072.SAMN04488097_0797"/>
<dbReference type="AlphaFoldDB" id="A0A085BFY7"/>
<sequence>MKKLLPLFLLLILIGCSKSKFDIEERNEDISSIIKTVIETDSLNVSKNNPENNKILQFLKKVKVVLPNPDKNIISPPNRDAKELDEIYNSKSERVFSKNDSLYLLSQNTNPDSLEISNKLKEKYNYSQLSKILKDRDNGNYYQYYEFEIPLFSKDNKTAYIELNCHSKGYFGKGIAYILKKENDKWKVVDRALTWIN</sequence>
<dbReference type="Proteomes" id="UP000028623">
    <property type="component" value="Unassembled WGS sequence"/>
</dbReference>
<dbReference type="PROSITE" id="PS51257">
    <property type="entry name" value="PROKAR_LIPOPROTEIN"/>
    <property type="match status" value="1"/>
</dbReference>
<dbReference type="OrthoDB" id="714084at2"/>
<proteinExistence type="predicted"/>
<dbReference type="EMBL" id="JPLY01000004">
    <property type="protein sequence ID" value="KFC21382.1"/>
    <property type="molecule type" value="Genomic_DNA"/>
</dbReference>
<evidence type="ECO:0008006" key="3">
    <source>
        <dbReference type="Google" id="ProtNLM"/>
    </source>
</evidence>
<comment type="caution">
    <text evidence="1">The sequence shown here is derived from an EMBL/GenBank/DDBJ whole genome shotgun (WGS) entry which is preliminary data.</text>
</comment>
<gene>
    <name evidence="1" type="ORF">IO89_14450</name>
</gene>
<evidence type="ECO:0000313" key="1">
    <source>
        <dbReference type="EMBL" id="KFC21382.1"/>
    </source>
</evidence>
<name>A0A085BFY7_9FLAO</name>
<protein>
    <recommendedName>
        <fullName evidence="3">Lipoprotein</fullName>
    </recommendedName>
</protein>
<reference evidence="1 2" key="1">
    <citation type="submission" date="2014-07" db="EMBL/GenBank/DDBJ databases">
        <title>Epilithonimonas lactis LMG 22401 Genome.</title>
        <authorList>
            <person name="Pipes S.E."/>
            <person name="Stropko S.J."/>
        </authorList>
    </citation>
    <scope>NUCLEOTIDE SEQUENCE [LARGE SCALE GENOMIC DNA]</scope>
    <source>
        <strain evidence="1 2">LMG 24401</strain>
    </source>
</reference>
<evidence type="ECO:0000313" key="2">
    <source>
        <dbReference type="Proteomes" id="UP000028623"/>
    </source>
</evidence>
<dbReference type="RefSeq" id="WP_034977370.1">
    <property type="nucleotide sequence ID" value="NZ_FOFI01000001.1"/>
</dbReference>
<keyword evidence="2" id="KW-1185">Reference proteome</keyword>
<accession>A0A085BFY7</accession>
<organism evidence="1 2">
    <name type="scientific">Epilithonimonas lactis</name>
    <dbReference type="NCBI Taxonomy" id="421072"/>
    <lineage>
        <taxon>Bacteria</taxon>
        <taxon>Pseudomonadati</taxon>
        <taxon>Bacteroidota</taxon>
        <taxon>Flavobacteriia</taxon>
        <taxon>Flavobacteriales</taxon>
        <taxon>Weeksellaceae</taxon>
        <taxon>Chryseobacterium group</taxon>
        <taxon>Epilithonimonas</taxon>
    </lineage>
</organism>
<dbReference type="eggNOG" id="ENOG5033GY1">
    <property type="taxonomic scope" value="Bacteria"/>
</dbReference>